<gene>
    <name evidence="5" type="ORF">EGYM00163_LOCUS26442</name>
</gene>
<evidence type="ECO:0000256" key="1">
    <source>
        <dbReference type="ARBA" id="ARBA00022468"/>
    </source>
</evidence>
<keyword evidence="1" id="KW-0343">GTPase activation</keyword>
<feature type="region of interest" description="Disordered" evidence="4">
    <location>
        <begin position="626"/>
        <end position="655"/>
    </location>
</feature>
<feature type="compositionally biased region" description="Low complexity" evidence="4">
    <location>
        <begin position="626"/>
        <end position="642"/>
    </location>
</feature>
<dbReference type="AlphaFoldDB" id="A0A7S4D3S9"/>
<feature type="region of interest" description="Disordered" evidence="4">
    <location>
        <begin position="257"/>
        <end position="414"/>
    </location>
</feature>
<feature type="region of interest" description="Disordered" evidence="4">
    <location>
        <begin position="941"/>
        <end position="974"/>
    </location>
</feature>
<dbReference type="Pfam" id="PF13516">
    <property type="entry name" value="LRR_6"/>
    <property type="match status" value="1"/>
</dbReference>
<dbReference type="GO" id="GO:0006913">
    <property type="term" value="P:nucleocytoplasmic transport"/>
    <property type="evidence" value="ECO:0007669"/>
    <property type="project" value="TreeGrafter"/>
</dbReference>
<dbReference type="PROSITE" id="PS50096">
    <property type="entry name" value="IQ"/>
    <property type="match status" value="1"/>
</dbReference>
<sequence length="974" mass="107220">MEQQRKKEVDETQRQQQIRSIQLVKERELVARAAYSKQVFDSKAREEHEARQQTAGTTGMEYVGEVRKKLEAVAQSPQASTATQLQPAVGSPQKMTIEQGTLFEDASKAQGRKVLTTDAAALDIQRVWRGFSIRRWVRGEQEQVAFKQCLADVLWDCENQEALARCTIEDFEQDEHTACAAAIKLGLQVIVDLSSTLQTTKSELERLLQDEVAQQELLRHQELQKLMQQSANLSSAIGIQGFRLTANEAEVLTGQLQQQLADRTTSPSALDSAPAQPIPSQPPVMSDAQEPEEATVSSSAETPTAAATPNAAVSPVSQLMSPMSVASECSSENAVTPAPKRRGPKPLQRAQHTGTRSSFKNKGSAEDPAGFMGSLADVGSKNSPETKAKSTFRVHPSSGSVFARTPGSPTMRTTRETEVLEEQRAVMAAMQEAEQSRRAEIRNHQWVHYLSIQRFEKRQREERLEVLFGEINARSEMQRDEDGSWDDIMRKVKAAKDHAQQALDRLLEREGEAQSVRYKVTAEDHKWRRQAEAQMRRVVAEQRDELMTAWLNDAVFDLDNKNTRLHTALLLEEERAFQLLILNFKGTLQQLQSKQDILRQQAELRRQQRVAKRQKLAKLPIVTEASAAAAGTSPSGAASAAPMHTPTSNAAAARGPPSAAAAVMAEKRRGDAFFNVAAALVESVSPVGSPTSKPTEASPSPPTSPLLPSELPGQAEKGEPRPVSSEGRPLPPVHKKGSRERDSVSSGAWKEMSEDMDVQMLSALACDRLVDGYLKTSRPPPQFLLRYEQILKAKVIDVSHAGLTDYHVAPLLALLQRSCEIQCLHLDSNSLTDQSALLLAELLCKCPTLTRLSLSWNAISSKGAQSLLDSLVECPKVVVLDLEGNKVSNQLIHKLDLQTTAHARKYDLPNSAIDALSRSLPMFTSLDSPVHIRRSLTPAPGHISLAEPMPSKHQRRHQAAAPLPTLSHPRAPSR</sequence>
<protein>
    <submittedName>
        <fullName evidence="5">Uncharacterized protein</fullName>
    </submittedName>
</protein>
<dbReference type="GO" id="GO:0005634">
    <property type="term" value="C:nucleus"/>
    <property type="evidence" value="ECO:0007669"/>
    <property type="project" value="TreeGrafter"/>
</dbReference>
<evidence type="ECO:0000313" key="5">
    <source>
        <dbReference type="EMBL" id="CAE0815285.1"/>
    </source>
</evidence>
<dbReference type="GO" id="GO:0005096">
    <property type="term" value="F:GTPase activator activity"/>
    <property type="evidence" value="ECO:0007669"/>
    <property type="project" value="UniProtKB-KW"/>
</dbReference>
<feature type="compositionally biased region" description="Low complexity" evidence="4">
    <location>
        <begin position="689"/>
        <end position="698"/>
    </location>
</feature>
<evidence type="ECO:0000256" key="3">
    <source>
        <dbReference type="ARBA" id="ARBA00022737"/>
    </source>
</evidence>
<keyword evidence="2" id="KW-0433">Leucine-rich repeat</keyword>
<dbReference type="GO" id="GO:0005829">
    <property type="term" value="C:cytosol"/>
    <property type="evidence" value="ECO:0007669"/>
    <property type="project" value="TreeGrafter"/>
</dbReference>
<keyword evidence="3" id="KW-0677">Repeat</keyword>
<reference evidence="5" key="1">
    <citation type="submission" date="2021-01" db="EMBL/GenBank/DDBJ databases">
        <authorList>
            <person name="Corre E."/>
            <person name="Pelletier E."/>
            <person name="Niang G."/>
            <person name="Scheremetjew M."/>
            <person name="Finn R."/>
            <person name="Kale V."/>
            <person name="Holt S."/>
            <person name="Cochrane G."/>
            <person name="Meng A."/>
            <person name="Brown T."/>
            <person name="Cohen L."/>
        </authorList>
    </citation>
    <scope>NUCLEOTIDE SEQUENCE</scope>
    <source>
        <strain evidence="5">CCMP1594</strain>
    </source>
</reference>
<feature type="compositionally biased region" description="Low complexity" evidence="4">
    <location>
        <begin position="294"/>
        <end position="316"/>
    </location>
</feature>
<dbReference type="GO" id="GO:0031267">
    <property type="term" value="F:small GTPase binding"/>
    <property type="evidence" value="ECO:0007669"/>
    <property type="project" value="TreeGrafter"/>
</dbReference>
<feature type="compositionally biased region" description="Polar residues" evidence="4">
    <location>
        <begin position="257"/>
        <end position="269"/>
    </location>
</feature>
<dbReference type="PANTHER" id="PTHR24113:SF12">
    <property type="entry name" value="RAN GTPASE-ACTIVATING PROTEIN 1"/>
    <property type="match status" value="1"/>
</dbReference>
<dbReference type="InterPro" id="IPR032675">
    <property type="entry name" value="LRR_dom_sf"/>
</dbReference>
<dbReference type="InterPro" id="IPR027038">
    <property type="entry name" value="RanGap"/>
</dbReference>
<dbReference type="Gene3D" id="3.80.10.10">
    <property type="entry name" value="Ribonuclease Inhibitor"/>
    <property type="match status" value="1"/>
</dbReference>
<name>A0A7S4D3S9_9EUGL</name>
<dbReference type="InterPro" id="IPR001611">
    <property type="entry name" value="Leu-rich_rpt"/>
</dbReference>
<evidence type="ECO:0000256" key="4">
    <source>
        <dbReference type="SAM" id="MobiDB-lite"/>
    </source>
</evidence>
<dbReference type="EMBL" id="HBJA01075349">
    <property type="protein sequence ID" value="CAE0815285.1"/>
    <property type="molecule type" value="Transcribed_RNA"/>
</dbReference>
<organism evidence="5">
    <name type="scientific">Eutreptiella gymnastica</name>
    <dbReference type="NCBI Taxonomy" id="73025"/>
    <lineage>
        <taxon>Eukaryota</taxon>
        <taxon>Discoba</taxon>
        <taxon>Euglenozoa</taxon>
        <taxon>Euglenida</taxon>
        <taxon>Spirocuta</taxon>
        <taxon>Euglenophyceae</taxon>
        <taxon>Eutreptiales</taxon>
        <taxon>Eutreptiaceae</taxon>
        <taxon>Eutreptiella</taxon>
    </lineage>
</organism>
<accession>A0A7S4D3S9</accession>
<dbReference type="GO" id="GO:0048471">
    <property type="term" value="C:perinuclear region of cytoplasm"/>
    <property type="evidence" value="ECO:0007669"/>
    <property type="project" value="TreeGrafter"/>
</dbReference>
<dbReference type="PANTHER" id="PTHR24113">
    <property type="entry name" value="RAN GTPASE-ACTIVATING PROTEIN 1"/>
    <property type="match status" value="1"/>
</dbReference>
<feature type="compositionally biased region" description="Polar residues" evidence="4">
    <location>
        <begin position="350"/>
        <end position="361"/>
    </location>
</feature>
<feature type="region of interest" description="Disordered" evidence="4">
    <location>
        <begin position="685"/>
        <end position="748"/>
    </location>
</feature>
<evidence type="ECO:0000256" key="2">
    <source>
        <dbReference type="ARBA" id="ARBA00022614"/>
    </source>
</evidence>
<proteinExistence type="predicted"/>
<dbReference type="SUPFAM" id="SSF52047">
    <property type="entry name" value="RNI-like"/>
    <property type="match status" value="1"/>
</dbReference>